<accession>A0A3B0TLF9</accession>
<protein>
    <recommendedName>
        <fullName evidence="1">PilZ domain-containing protein</fullName>
    </recommendedName>
</protein>
<proteinExistence type="predicted"/>
<dbReference type="Gene3D" id="2.40.10.220">
    <property type="entry name" value="predicted glycosyltransferase like domains"/>
    <property type="match status" value="1"/>
</dbReference>
<reference evidence="2" key="1">
    <citation type="submission" date="2018-06" db="EMBL/GenBank/DDBJ databases">
        <authorList>
            <person name="Zhirakovskaya E."/>
        </authorList>
    </citation>
    <scope>NUCLEOTIDE SEQUENCE</scope>
</reference>
<sequence>MAKQDERRVYKRIDKNFILTYYDKADPSRKYELTQLKNISMGGMCFITTQAYVPSSKMGIELKTPYLADTTHLEGNVLASHEKVKNIIYETRIKFDLLSSESEFLLAKLIEFFTKSQGKNNG</sequence>
<organism evidence="2">
    <name type="scientific">hydrothermal vent metagenome</name>
    <dbReference type="NCBI Taxonomy" id="652676"/>
    <lineage>
        <taxon>unclassified sequences</taxon>
        <taxon>metagenomes</taxon>
        <taxon>ecological metagenomes</taxon>
    </lineage>
</organism>
<gene>
    <name evidence="2" type="ORF">MNBD_BACTEROID05-679</name>
</gene>
<dbReference type="GO" id="GO:0035438">
    <property type="term" value="F:cyclic-di-GMP binding"/>
    <property type="evidence" value="ECO:0007669"/>
    <property type="project" value="InterPro"/>
</dbReference>
<dbReference type="EMBL" id="UOEN01000142">
    <property type="protein sequence ID" value="VAW13039.1"/>
    <property type="molecule type" value="Genomic_DNA"/>
</dbReference>
<feature type="domain" description="PilZ" evidence="1">
    <location>
        <begin position="6"/>
        <end position="110"/>
    </location>
</feature>
<dbReference type="Pfam" id="PF07238">
    <property type="entry name" value="PilZ"/>
    <property type="match status" value="1"/>
</dbReference>
<evidence type="ECO:0000313" key="2">
    <source>
        <dbReference type="EMBL" id="VAW13039.1"/>
    </source>
</evidence>
<dbReference type="InterPro" id="IPR009875">
    <property type="entry name" value="PilZ_domain"/>
</dbReference>
<name>A0A3B0TLF9_9ZZZZ</name>
<dbReference type="AlphaFoldDB" id="A0A3B0TLF9"/>
<evidence type="ECO:0000259" key="1">
    <source>
        <dbReference type="Pfam" id="PF07238"/>
    </source>
</evidence>